<reference evidence="1" key="1">
    <citation type="submission" date="2022-07" db="EMBL/GenBank/DDBJ databases">
        <title>Genome Sequence of Physisporinus lineatus.</title>
        <authorList>
            <person name="Buettner E."/>
        </authorList>
    </citation>
    <scope>NUCLEOTIDE SEQUENCE</scope>
    <source>
        <strain evidence="1">VT162</strain>
    </source>
</reference>
<organism evidence="1 2">
    <name type="scientific">Meripilus lineatus</name>
    <dbReference type="NCBI Taxonomy" id="2056292"/>
    <lineage>
        <taxon>Eukaryota</taxon>
        <taxon>Fungi</taxon>
        <taxon>Dikarya</taxon>
        <taxon>Basidiomycota</taxon>
        <taxon>Agaricomycotina</taxon>
        <taxon>Agaricomycetes</taxon>
        <taxon>Polyporales</taxon>
        <taxon>Meripilaceae</taxon>
        <taxon>Meripilus</taxon>
    </lineage>
</organism>
<keyword evidence="2" id="KW-1185">Reference proteome</keyword>
<evidence type="ECO:0008006" key="3">
    <source>
        <dbReference type="Google" id="ProtNLM"/>
    </source>
</evidence>
<dbReference type="AlphaFoldDB" id="A0AAD5VBD5"/>
<evidence type="ECO:0000313" key="2">
    <source>
        <dbReference type="Proteomes" id="UP001212997"/>
    </source>
</evidence>
<name>A0AAD5VBD5_9APHY</name>
<dbReference type="EMBL" id="JANAWD010000015">
    <property type="protein sequence ID" value="KAJ3491249.1"/>
    <property type="molecule type" value="Genomic_DNA"/>
</dbReference>
<evidence type="ECO:0000313" key="1">
    <source>
        <dbReference type="EMBL" id="KAJ3491249.1"/>
    </source>
</evidence>
<dbReference type="InterPro" id="IPR032675">
    <property type="entry name" value="LRR_dom_sf"/>
</dbReference>
<gene>
    <name evidence="1" type="ORF">NLI96_g856</name>
</gene>
<comment type="caution">
    <text evidence="1">The sequence shown here is derived from an EMBL/GenBank/DDBJ whole genome shotgun (WGS) entry which is preliminary data.</text>
</comment>
<sequence length="338" mass="38946">MEDFHNLLDMHTEACESVRTLKITAGRWDKAGLVDLESLGRMANRFRNLKSVHLIRLTWTIDETREYHQFASPSVKCLTISGNRTFDPTFSTDTLFSIFHIFPHATSLDLKDHVCSMRSQTGFPPDHHLESLVLRDALLFALITQRIRQTSRHSLKSLVVHQPFNLHLAGLGELLEQVGSNLEHFGLDIGMIRATEPADHIWEVLRLSSCTSLRSFCVIYVPLLDTADVSPRVQQGPAIITLLLQAPPTLQEITLIMRLPSPLERELAERDLNSWDWEKLVDLLHRFRLLKVVRFKEEEKSAPSQFRQTEQQLIRDRMNTCIRGHLSDLWELGKLRFS</sequence>
<dbReference type="SUPFAM" id="SSF52047">
    <property type="entry name" value="RNI-like"/>
    <property type="match status" value="1"/>
</dbReference>
<dbReference type="Proteomes" id="UP001212997">
    <property type="component" value="Unassembled WGS sequence"/>
</dbReference>
<dbReference type="Gene3D" id="3.80.10.10">
    <property type="entry name" value="Ribonuclease Inhibitor"/>
    <property type="match status" value="1"/>
</dbReference>
<accession>A0AAD5VBD5</accession>
<protein>
    <recommendedName>
        <fullName evidence="3">F-box domain-containing protein</fullName>
    </recommendedName>
</protein>
<proteinExistence type="predicted"/>